<reference evidence="5" key="1">
    <citation type="submission" date="2013-08" db="EMBL/GenBank/DDBJ databases">
        <title>Gene expansion shapes genome architecture in the human pathogen Lichtheimia corymbifera: an evolutionary genomics analysis in the ancient terrestrial Mucorales (Mucoromycotina).</title>
        <authorList>
            <person name="Schwartze V.U."/>
            <person name="Winter S."/>
            <person name="Shelest E."/>
            <person name="Marcet-Houben M."/>
            <person name="Horn F."/>
            <person name="Wehner S."/>
            <person name="Hoffmann K."/>
            <person name="Riege K."/>
            <person name="Sammeth M."/>
            <person name="Nowrousian M."/>
            <person name="Valiante V."/>
            <person name="Linde J."/>
            <person name="Jacobsen I.D."/>
            <person name="Marz M."/>
            <person name="Brakhage A.A."/>
            <person name="Gabaldon T."/>
            <person name="Bocker S."/>
            <person name="Voigt K."/>
        </authorList>
    </citation>
    <scope>NUCLEOTIDE SEQUENCE [LARGE SCALE GENOMIC DNA]</scope>
    <source>
        <strain evidence="5">FSU 9682</strain>
    </source>
</reference>
<feature type="compositionally biased region" description="Polar residues" evidence="3">
    <location>
        <begin position="822"/>
        <end position="834"/>
    </location>
</feature>
<keyword evidence="4" id="KW-1133">Transmembrane helix</keyword>
<dbReference type="OrthoDB" id="432528at2759"/>
<feature type="region of interest" description="Disordered" evidence="3">
    <location>
        <begin position="822"/>
        <end position="841"/>
    </location>
</feature>
<dbReference type="STRING" id="1263082.A0A068S006"/>
<feature type="transmembrane region" description="Helical" evidence="4">
    <location>
        <begin position="394"/>
        <end position="412"/>
    </location>
</feature>
<name>A0A068S006_9FUNG</name>
<evidence type="ECO:0008006" key="7">
    <source>
        <dbReference type="Google" id="ProtNLM"/>
    </source>
</evidence>
<keyword evidence="6" id="KW-1185">Reference proteome</keyword>
<dbReference type="Proteomes" id="UP000027586">
    <property type="component" value="Unassembled WGS sequence"/>
</dbReference>
<protein>
    <recommendedName>
        <fullName evidence="7">Galactose oxidase</fullName>
    </recommendedName>
</protein>
<comment type="caution">
    <text evidence="5">The sequence shown here is derived from an EMBL/GenBank/DDBJ whole genome shotgun (WGS) entry which is preliminary data.</text>
</comment>
<evidence type="ECO:0000256" key="2">
    <source>
        <dbReference type="ARBA" id="ARBA00022737"/>
    </source>
</evidence>
<dbReference type="SUPFAM" id="SSF117281">
    <property type="entry name" value="Kelch motif"/>
    <property type="match status" value="1"/>
</dbReference>
<keyword evidence="1" id="KW-0880">Kelch repeat</keyword>
<sequence>MARPYNIRPILVYLNMMVSAVFGMYHISEYTRDKIPKISGAAAFTIDNVMYAYGGEGRNGCTNRFSAFSFDATTGDLIHKALNEYGPHVSMADIAVMPDNASFTLFGGFYQDTLFDQAPMHAYHYTFENDTWSPLAVTLQPDDNTTIPRARQNFKAVMASDGLVYIFGGFPGPYDMRPRRDFWSVILRLVHLHNDPILVSPWIAIPPLLFRTDGRIVYLTGRYFVPPAYGFPTPHNMAVIYHTKDGSWENVTIDTTYSNGPIEPTTSATAVLGPEKRYLYLFGGDDFFTMINRTYYSNLYVLDTQTWTWYEPYIPGIAPKPRTYTSGTLITNEYLVFAFGYTAIDQTNDIDILKLASPDNNGNLDLSSGEWVTSLKARDIDDTIDPSGGLRDKIIAAIVVGVFILVTVLYCFRRQALTFIHFAIWNPRTGEPLWAELSRLLSKMLLLALFAALFVFFLLQVLQSPKATFTFTTKAPGDLIDIPDIRFCFEGYPVVLEPDTQEANRTYPLVACATDAGRSCADNIEPLNLSIHSPYFASNFGNLTCYLFRPGSMKLALEPTSFPNNGTQIRFAFYVSGNGEATGRTHVTIYPPKRDPNAYLYFGDTSQTLSDDEIQEWIKQDSNDFEPLTVIDLAPMVQSNVKYQLVSQESLRDVGWNYMGFSPVIDKTSSITVSERSQPLIPSNQTPNLDQVVMNLMYITSATAATIVEREQKVFSLLNAFGVLGGLFGLLLSFQSLIFGYRARSPFGLIHRWAFGCMRRSISDGLKDSFSVSTSTNAVPFVTPVHQRYSVASQNYGLTPYRHDKGMSDSCGSTNTGDSSNSQYCFKQQQSNAPRHSAPATDNENCRLINVEDRIQLMEHLIKSYYVDDEVFQTLNTALNRLENEQQPKSSLKSRLNFVQFIRRRFASDARISQEDKNTSIGRLINQNRDLSRLSTSSSVSTSDSPFQTTGTAQVVNAHEECKHGDPLDNKVD</sequence>
<keyword evidence="2" id="KW-0677">Repeat</keyword>
<organism evidence="5 6">
    <name type="scientific">Lichtheimia corymbifera JMRC:FSU:9682</name>
    <dbReference type="NCBI Taxonomy" id="1263082"/>
    <lineage>
        <taxon>Eukaryota</taxon>
        <taxon>Fungi</taxon>
        <taxon>Fungi incertae sedis</taxon>
        <taxon>Mucoromycota</taxon>
        <taxon>Mucoromycotina</taxon>
        <taxon>Mucoromycetes</taxon>
        <taxon>Mucorales</taxon>
        <taxon>Lichtheimiaceae</taxon>
        <taxon>Lichtheimia</taxon>
    </lineage>
</organism>
<dbReference type="Pfam" id="PF24681">
    <property type="entry name" value="Kelch_KLHDC2_KLHL20_DRC7"/>
    <property type="match status" value="1"/>
</dbReference>
<evidence type="ECO:0000313" key="6">
    <source>
        <dbReference type="Proteomes" id="UP000027586"/>
    </source>
</evidence>
<dbReference type="InterPro" id="IPR011043">
    <property type="entry name" value="Gal_Oxase/kelch_b-propeller"/>
</dbReference>
<dbReference type="SUPFAM" id="SSF50965">
    <property type="entry name" value="Galactose oxidase, central domain"/>
    <property type="match status" value="1"/>
</dbReference>
<feature type="transmembrane region" description="Helical" evidence="4">
    <location>
        <begin position="444"/>
        <end position="462"/>
    </location>
</feature>
<gene>
    <name evidence="5" type="ORF">LCOR_06839.1</name>
</gene>
<dbReference type="EMBL" id="CBTN010000032">
    <property type="protein sequence ID" value="CDH55723.1"/>
    <property type="molecule type" value="Genomic_DNA"/>
</dbReference>
<evidence type="ECO:0000313" key="5">
    <source>
        <dbReference type="EMBL" id="CDH55723.1"/>
    </source>
</evidence>
<dbReference type="Gene3D" id="2.120.10.80">
    <property type="entry name" value="Kelch-type beta propeller"/>
    <property type="match status" value="2"/>
</dbReference>
<dbReference type="PANTHER" id="PTHR46093:SF18">
    <property type="entry name" value="FIBRONECTIN TYPE-III DOMAIN-CONTAINING PROTEIN"/>
    <property type="match status" value="1"/>
</dbReference>
<dbReference type="PANTHER" id="PTHR46093">
    <property type="entry name" value="ACYL-COA-BINDING DOMAIN-CONTAINING PROTEIN 5"/>
    <property type="match status" value="1"/>
</dbReference>
<feature type="transmembrane region" description="Helical" evidence="4">
    <location>
        <begin position="12"/>
        <end position="28"/>
    </location>
</feature>
<evidence type="ECO:0000256" key="4">
    <source>
        <dbReference type="SAM" id="Phobius"/>
    </source>
</evidence>
<dbReference type="VEuPathDB" id="FungiDB:LCOR_06839.1"/>
<proteinExistence type="predicted"/>
<keyword evidence="4" id="KW-0472">Membrane</keyword>
<evidence type="ECO:0000256" key="1">
    <source>
        <dbReference type="ARBA" id="ARBA00022441"/>
    </source>
</evidence>
<accession>A0A068S006</accession>
<dbReference type="AlphaFoldDB" id="A0A068S006"/>
<dbReference type="InterPro" id="IPR015915">
    <property type="entry name" value="Kelch-typ_b-propeller"/>
</dbReference>
<evidence type="ECO:0000256" key="3">
    <source>
        <dbReference type="SAM" id="MobiDB-lite"/>
    </source>
</evidence>
<keyword evidence="4" id="KW-0812">Transmembrane</keyword>